<dbReference type="Pfam" id="PF00326">
    <property type="entry name" value="Peptidase_S9"/>
    <property type="match status" value="1"/>
</dbReference>
<keyword evidence="9 12" id="KW-1133">Transmembrane helix</keyword>
<dbReference type="AlphaFoldDB" id="A0AAV2H1Z2"/>
<proteinExistence type="predicted"/>
<keyword evidence="7" id="KW-0720">Serine protease</keyword>
<keyword evidence="11" id="KW-0325">Glycoprotein</keyword>
<evidence type="ECO:0000256" key="11">
    <source>
        <dbReference type="ARBA" id="ARBA00023180"/>
    </source>
</evidence>
<keyword evidence="8" id="KW-0735">Signal-anchor</keyword>
<keyword evidence="4" id="KW-0645">Protease</keyword>
<dbReference type="GO" id="GO:0004252">
    <property type="term" value="F:serine-type endopeptidase activity"/>
    <property type="evidence" value="ECO:0007669"/>
    <property type="project" value="InterPro"/>
</dbReference>
<dbReference type="InterPro" id="IPR029058">
    <property type="entry name" value="AB_hydrolase_fold"/>
</dbReference>
<name>A0AAV2H1Z2_LYMST</name>
<dbReference type="GO" id="GO:0008239">
    <property type="term" value="F:dipeptidyl-peptidase activity"/>
    <property type="evidence" value="ECO:0007669"/>
    <property type="project" value="TreeGrafter"/>
</dbReference>
<evidence type="ECO:0000256" key="6">
    <source>
        <dbReference type="ARBA" id="ARBA00022801"/>
    </source>
</evidence>
<dbReference type="InterPro" id="IPR001375">
    <property type="entry name" value="Peptidase_S9_cat"/>
</dbReference>
<dbReference type="GO" id="GO:0004177">
    <property type="term" value="F:aminopeptidase activity"/>
    <property type="evidence" value="ECO:0007669"/>
    <property type="project" value="UniProtKB-KW"/>
</dbReference>
<evidence type="ECO:0000256" key="7">
    <source>
        <dbReference type="ARBA" id="ARBA00022825"/>
    </source>
</evidence>
<evidence type="ECO:0000256" key="5">
    <source>
        <dbReference type="ARBA" id="ARBA00022692"/>
    </source>
</evidence>
<dbReference type="GO" id="GO:0006508">
    <property type="term" value="P:proteolysis"/>
    <property type="evidence" value="ECO:0007669"/>
    <property type="project" value="UniProtKB-KW"/>
</dbReference>
<keyword evidence="3" id="KW-0031">Aminopeptidase</keyword>
<evidence type="ECO:0000259" key="13">
    <source>
        <dbReference type="Pfam" id="PF00326"/>
    </source>
</evidence>
<protein>
    <submittedName>
        <fullName evidence="15">Uncharacterized protein</fullName>
    </submittedName>
</protein>
<evidence type="ECO:0000256" key="1">
    <source>
        <dbReference type="ARBA" id="ARBA00004341"/>
    </source>
</evidence>
<dbReference type="PANTHER" id="PTHR11731">
    <property type="entry name" value="PROTEASE FAMILY S9B,C DIPEPTIDYL-PEPTIDASE IV-RELATED"/>
    <property type="match status" value="1"/>
</dbReference>
<evidence type="ECO:0000256" key="3">
    <source>
        <dbReference type="ARBA" id="ARBA00022438"/>
    </source>
</evidence>
<comment type="caution">
    <text evidence="15">The sequence shown here is derived from an EMBL/GenBank/DDBJ whole genome shotgun (WGS) entry which is preliminary data.</text>
</comment>
<dbReference type="InterPro" id="IPR002471">
    <property type="entry name" value="Pept_S9_AS"/>
</dbReference>
<evidence type="ECO:0000313" key="15">
    <source>
        <dbReference type="EMBL" id="CAL1526792.1"/>
    </source>
</evidence>
<dbReference type="InterPro" id="IPR002469">
    <property type="entry name" value="Peptidase_S9B_N"/>
</dbReference>
<evidence type="ECO:0000256" key="4">
    <source>
        <dbReference type="ARBA" id="ARBA00022670"/>
    </source>
</evidence>
<evidence type="ECO:0000256" key="12">
    <source>
        <dbReference type="SAM" id="Phobius"/>
    </source>
</evidence>
<dbReference type="Gene3D" id="3.40.50.1820">
    <property type="entry name" value="alpha/beta hydrolase"/>
    <property type="match status" value="1"/>
</dbReference>
<evidence type="ECO:0000256" key="2">
    <source>
        <dbReference type="ARBA" id="ARBA00004485"/>
    </source>
</evidence>
<dbReference type="GO" id="GO:0031258">
    <property type="term" value="C:lamellipodium membrane"/>
    <property type="evidence" value="ECO:0007669"/>
    <property type="project" value="UniProtKB-SubCell"/>
</dbReference>
<accession>A0AAV2H1Z2</accession>
<keyword evidence="6" id="KW-0378">Hydrolase</keyword>
<feature type="transmembrane region" description="Helical" evidence="12">
    <location>
        <begin position="55"/>
        <end position="76"/>
    </location>
</feature>
<dbReference type="Gene3D" id="2.140.10.30">
    <property type="entry name" value="Dipeptidylpeptidase IV, N-terminal domain"/>
    <property type="match status" value="1"/>
</dbReference>
<dbReference type="Proteomes" id="UP001497497">
    <property type="component" value="Unassembled WGS sequence"/>
</dbReference>
<evidence type="ECO:0000256" key="9">
    <source>
        <dbReference type="ARBA" id="ARBA00022989"/>
    </source>
</evidence>
<sequence>MINSNSGGSSFEKKPSIRRRHSLHSLGSADGVVGCLQIIQELVGNTAQQRNWRGIAIALLVILVVCALIVTAVIIATPKEKSENFGEKFTFDDYINQELRPATFVAQWLPGSNQFFYITMEQSIRMFNCSSNTSFEIMDNSTFRMTEPKEYYLSAEKDYLLLKHRVHQIYRHSSLAEYSIYNIHTRGNPDRIHGLILPATNSNPDQRSTLQYVGWAPTGHALVLIENNNVLYKPNISAPPIAITTTGIKNLIYNGVPDWVYEEEILGKDHALWWSPKSTYLLFATFNDSRVPVFHYTHYGDLDEVYTSEEKVAYPKPGYPNPEVTLNIVQLSRPKRIITLMPPTEFAKTEYYFTTVTWATDEEVLITWMNRPQNRAILMLCRASNGTCRKSYEVKSETGWLDLFDPPVFSKDGSRYFMILPAKEDDEDGDYYKHISMITIKPNEKLDDRTLLTNGLWEVTKIQGYDDDTETLYFTSPNADPRRRHFYSFGIRDKTVQCLTCTYHDLCQYNDVSMSDTTDYYILECLGPGIPKYSLMTIDGHEVERLENNTEFAENIAKKALPVISYQQITIETGEKIWGKLWLPPTLKVDEILTYPLILYVYGGPGTQAVTEKYTIDWQTYLTSSRDVIYAMVDGRGTSGRGDNFMHAIYRHLGVKEVDDSIKAAEHFGSLHYIDQTNMCIWGWSYGGFVAASALGRGTKWFKCGIAVAPVTDWIYYDSIYTERYMGIPTSDDNLEAYRNANVSKYAENFRKSSFMLVHGTADDNVHFQQSVQLIKALTEADVYFRFQLYGDKNHGLLGGNTRHHLYDSMEDFLFESFLGVSEKFGPKSGDYSEAE</sequence>
<dbReference type="InterPro" id="IPR050278">
    <property type="entry name" value="Serine_Prot_S9B/DPPIV"/>
</dbReference>
<feature type="domain" description="Peptidase S9 prolyl oligopeptidase catalytic" evidence="13">
    <location>
        <begin position="616"/>
        <end position="818"/>
    </location>
</feature>
<dbReference type="EMBL" id="CAXITT010000009">
    <property type="protein sequence ID" value="CAL1526792.1"/>
    <property type="molecule type" value="Genomic_DNA"/>
</dbReference>
<dbReference type="PROSITE" id="PS00708">
    <property type="entry name" value="PRO_ENDOPEP_SER"/>
    <property type="match status" value="1"/>
</dbReference>
<comment type="subcellular location">
    <subcellularLocation>
        <location evidence="1">Cell projection</location>
        <location evidence="1">Invadopodium membrane</location>
        <topology evidence="1">Single-pass type II membrane protein</topology>
    </subcellularLocation>
    <subcellularLocation>
        <location evidence="2">Cell projection</location>
        <location evidence="2">Lamellipodium membrane</location>
        <topology evidence="2">Single-pass type II membrane protein</topology>
    </subcellularLocation>
</comment>
<keyword evidence="16" id="KW-1185">Reference proteome</keyword>
<feature type="domain" description="Dipeptidylpeptidase IV N-terminal" evidence="14">
    <location>
        <begin position="154"/>
        <end position="531"/>
    </location>
</feature>
<reference evidence="15 16" key="1">
    <citation type="submission" date="2024-04" db="EMBL/GenBank/DDBJ databases">
        <authorList>
            <consortium name="Genoscope - CEA"/>
            <person name="William W."/>
        </authorList>
    </citation>
    <scope>NUCLEOTIDE SEQUENCE [LARGE SCALE GENOMIC DNA]</scope>
</reference>
<keyword evidence="10 12" id="KW-0472">Membrane</keyword>
<evidence type="ECO:0000313" key="16">
    <source>
        <dbReference type="Proteomes" id="UP001497497"/>
    </source>
</evidence>
<evidence type="ECO:0000259" key="14">
    <source>
        <dbReference type="Pfam" id="PF00930"/>
    </source>
</evidence>
<dbReference type="SUPFAM" id="SSF82171">
    <property type="entry name" value="DPP6 N-terminal domain-like"/>
    <property type="match status" value="1"/>
</dbReference>
<dbReference type="PANTHER" id="PTHR11731:SF200">
    <property type="entry name" value="DIPEPTIDYL PEPTIDASE 10, ISOFORM B"/>
    <property type="match status" value="1"/>
</dbReference>
<evidence type="ECO:0000256" key="8">
    <source>
        <dbReference type="ARBA" id="ARBA00022968"/>
    </source>
</evidence>
<gene>
    <name evidence="15" type="ORF">GSLYS_00000969001</name>
</gene>
<dbReference type="SUPFAM" id="SSF53474">
    <property type="entry name" value="alpha/beta-Hydrolases"/>
    <property type="match status" value="1"/>
</dbReference>
<dbReference type="FunFam" id="3.40.50.1820:FF:000003">
    <property type="entry name" value="Dipeptidyl peptidase 4"/>
    <property type="match status" value="1"/>
</dbReference>
<evidence type="ECO:0000256" key="10">
    <source>
        <dbReference type="ARBA" id="ARBA00023136"/>
    </source>
</evidence>
<dbReference type="Pfam" id="PF00930">
    <property type="entry name" value="DPPIV_N"/>
    <property type="match status" value="1"/>
</dbReference>
<keyword evidence="5 12" id="KW-0812">Transmembrane</keyword>
<organism evidence="15 16">
    <name type="scientific">Lymnaea stagnalis</name>
    <name type="common">Great pond snail</name>
    <name type="synonym">Helix stagnalis</name>
    <dbReference type="NCBI Taxonomy" id="6523"/>
    <lineage>
        <taxon>Eukaryota</taxon>
        <taxon>Metazoa</taxon>
        <taxon>Spiralia</taxon>
        <taxon>Lophotrochozoa</taxon>
        <taxon>Mollusca</taxon>
        <taxon>Gastropoda</taxon>
        <taxon>Heterobranchia</taxon>
        <taxon>Euthyneura</taxon>
        <taxon>Panpulmonata</taxon>
        <taxon>Hygrophila</taxon>
        <taxon>Lymnaeoidea</taxon>
        <taxon>Lymnaeidae</taxon>
        <taxon>Lymnaea</taxon>
    </lineage>
</organism>